<keyword evidence="8" id="KW-1133">Transmembrane helix</keyword>
<reference evidence="9 10" key="2">
    <citation type="journal article" date="2014" name="Proc. Natl. Acad. Sci. U.S.A.">
        <title>Trajectory and genomic determinants of fungal-pathogen speciation and host adaptation.</title>
        <authorList>
            <person name="Hu X."/>
            <person name="Xiao G."/>
            <person name="Zheng P."/>
            <person name="Shang Y."/>
            <person name="Su Y."/>
            <person name="Zhang X."/>
            <person name="Liu X."/>
            <person name="Zhan S."/>
            <person name="St Leger R.J."/>
            <person name="Wang C."/>
        </authorList>
    </citation>
    <scope>GENOME REANNOTATION</scope>
    <source>
        <strain evidence="10">ARSEF 23 / ATCC MYA-3075</strain>
    </source>
</reference>
<comment type="similarity">
    <text evidence="2 7">Belongs to the cytochrome P450 family.</text>
</comment>
<dbReference type="PRINTS" id="PR00385">
    <property type="entry name" value="P450"/>
</dbReference>
<gene>
    <name evidence="9" type="ORF">MAA_10827</name>
</gene>
<dbReference type="KEGG" id="maj:MAA_10827"/>
<keyword evidence="8" id="KW-0812">Transmembrane</keyword>
<dbReference type="GO" id="GO:0016705">
    <property type="term" value="F:oxidoreductase activity, acting on paired donors, with incorporation or reduction of molecular oxygen"/>
    <property type="evidence" value="ECO:0007669"/>
    <property type="project" value="InterPro"/>
</dbReference>
<dbReference type="InterPro" id="IPR017972">
    <property type="entry name" value="Cyt_P450_CS"/>
</dbReference>
<keyword evidence="8" id="KW-0472">Membrane</keyword>
<dbReference type="Pfam" id="PF00067">
    <property type="entry name" value="p450"/>
    <property type="match status" value="1"/>
</dbReference>
<dbReference type="EMBL" id="ADNJ02000002">
    <property type="protein sequence ID" value="KHO11585.1"/>
    <property type="molecule type" value="Genomic_DNA"/>
</dbReference>
<dbReference type="InterPro" id="IPR050121">
    <property type="entry name" value="Cytochrome_P450_monoxygenase"/>
</dbReference>
<evidence type="ECO:0000313" key="9">
    <source>
        <dbReference type="EMBL" id="KHO11585.1"/>
    </source>
</evidence>
<dbReference type="PANTHER" id="PTHR24305">
    <property type="entry name" value="CYTOCHROME P450"/>
    <property type="match status" value="1"/>
</dbReference>
<evidence type="ECO:0000256" key="1">
    <source>
        <dbReference type="ARBA" id="ARBA00001971"/>
    </source>
</evidence>
<dbReference type="HOGENOM" id="CLU_001570_14_0_1"/>
<dbReference type="Gene3D" id="1.10.630.10">
    <property type="entry name" value="Cytochrome P450"/>
    <property type="match status" value="1"/>
</dbReference>
<evidence type="ECO:0000256" key="3">
    <source>
        <dbReference type="ARBA" id="ARBA00022617"/>
    </source>
</evidence>
<feature type="transmembrane region" description="Helical" evidence="8">
    <location>
        <begin position="16"/>
        <end position="37"/>
    </location>
</feature>
<dbReference type="OrthoDB" id="3934656at2759"/>
<keyword evidence="3 6" id="KW-0349">Heme</keyword>
<dbReference type="RefSeq" id="XP_011411048.1">
    <property type="nucleotide sequence ID" value="XM_011412746.1"/>
</dbReference>
<dbReference type="AlphaFoldDB" id="A0A0B2XFW3"/>
<evidence type="ECO:0000313" key="10">
    <source>
        <dbReference type="Proteomes" id="UP000002498"/>
    </source>
</evidence>
<dbReference type="Proteomes" id="UP000002498">
    <property type="component" value="Unassembled WGS sequence"/>
</dbReference>
<dbReference type="PROSITE" id="PS00086">
    <property type="entry name" value="CYTOCHROME_P450"/>
    <property type="match status" value="1"/>
</dbReference>
<keyword evidence="7" id="KW-0503">Monooxygenase</keyword>
<dbReference type="InterPro" id="IPR002401">
    <property type="entry name" value="Cyt_P450_E_grp-I"/>
</dbReference>
<dbReference type="PRINTS" id="PR00463">
    <property type="entry name" value="EP450I"/>
</dbReference>
<evidence type="ECO:0000256" key="4">
    <source>
        <dbReference type="ARBA" id="ARBA00022723"/>
    </source>
</evidence>
<evidence type="ECO:0000256" key="5">
    <source>
        <dbReference type="ARBA" id="ARBA00023004"/>
    </source>
</evidence>
<accession>A0A0B2XFW3</accession>
<dbReference type="GO" id="GO:0020037">
    <property type="term" value="F:heme binding"/>
    <property type="evidence" value="ECO:0007669"/>
    <property type="project" value="InterPro"/>
</dbReference>
<proteinExistence type="inferred from homology"/>
<reference evidence="9 10" key="1">
    <citation type="journal article" date="2011" name="PLoS Genet.">
        <title>Genome sequencing and comparative transcriptomics of the model entomopathogenic fungi Metarhizium anisopliae and M. acridum.</title>
        <authorList>
            <person name="Gao Q."/>
            <person name="Jin K."/>
            <person name="Ying S.H."/>
            <person name="Zhang Y."/>
            <person name="Xiao G."/>
            <person name="Shang Y."/>
            <person name="Duan Z."/>
            <person name="Hu X."/>
            <person name="Xie X.Q."/>
            <person name="Zhou G."/>
            <person name="Peng G."/>
            <person name="Luo Z."/>
            <person name="Huang W."/>
            <person name="Wang B."/>
            <person name="Fang W."/>
            <person name="Wang S."/>
            <person name="Zhong Y."/>
            <person name="Ma L.J."/>
            <person name="St Leger R.J."/>
            <person name="Zhao G.P."/>
            <person name="Pei Y."/>
            <person name="Feng M.G."/>
            <person name="Xia Y."/>
            <person name="Wang C."/>
        </authorList>
    </citation>
    <scope>NUCLEOTIDE SEQUENCE [LARGE SCALE GENOMIC DNA]</scope>
    <source>
        <strain evidence="10">ARSEF 23 / ATCC MYA-3075</strain>
    </source>
</reference>
<dbReference type="GO" id="GO:0005506">
    <property type="term" value="F:iron ion binding"/>
    <property type="evidence" value="ECO:0007669"/>
    <property type="project" value="InterPro"/>
</dbReference>
<keyword evidence="4 6" id="KW-0479">Metal-binding</keyword>
<organism evidence="9 10">
    <name type="scientific">Metarhizium robertsii (strain ARSEF 23 / ATCC MYA-3075)</name>
    <name type="common">Metarhizium anisopliae (strain ARSEF 23)</name>
    <dbReference type="NCBI Taxonomy" id="655844"/>
    <lineage>
        <taxon>Eukaryota</taxon>
        <taxon>Fungi</taxon>
        <taxon>Dikarya</taxon>
        <taxon>Ascomycota</taxon>
        <taxon>Pezizomycotina</taxon>
        <taxon>Sordariomycetes</taxon>
        <taxon>Hypocreomycetidae</taxon>
        <taxon>Hypocreales</taxon>
        <taxon>Clavicipitaceae</taxon>
        <taxon>Metarhizium</taxon>
    </lineage>
</organism>
<evidence type="ECO:0000256" key="7">
    <source>
        <dbReference type="RuleBase" id="RU000461"/>
    </source>
</evidence>
<dbReference type="GeneID" id="23632276"/>
<comment type="cofactor">
    <cofactor evidence="1 6">
        <name>heme</name>
        <dbReference type="ChEBI" id="CHEBI:30413"/>
    </cofactor>
</comment>
<dbReference type="SUPFAM" id="SSF48264">
    <property type="entry name" value="Cytochrome P450"/>
    <property type="match status" value="1"/>
</dbReference>
<dbReference type="InterPro" id="IPR036396">
    <property type="entry name" value="Cyt_P450_sf"/>
</dbReference>
<protein>
    <submittedName>
        <fullName evidence="9">FAD/FMN-containing dehydrogenase</fullName>
    </submittedName>
</protein>
<evidence type="ECO:0000256" key="6">
    <source>
        <dbReference type="PIRSR" id="PIRSR602401-1"/>
    </source>
</evidence>
<keyword evidence="7" id="KW-0560">Oxidoreductase</keyword>
<evidence type="ECO:0000256" key="8">
    <source>
        <dbReference type="SAM" id="Phobius"/>
    </source>
</evidence>
<name>A0A0B2XFW3_METRA</name>
<sequence>MELEYVLAVSAAFAGLIWRAMSLAVLGIIVVTLHIVLYRLTLHPLAKVPGPKWAAISNFWYARQIAKGKMAQLGLEMHRKYGDIVRVGPNEVWFNTTEAFDQIYCTGKGFEKSDFYLATALTRPTIDWKFNANFEDTLDLLSERNMKRYRLQRRLIGRVYSAANVAKYEDALTAALERIVQRLNELEGKEIDLKEWMHIITVECLGATVLSWSPGLLRDGTDWGTLSHSFQGWRRKCLFGVFPTMKKMEQLSPSLGRAFASLWAVTYRPPPTFKPFFPGVVKNIVRRLTASLKPGTPKDNRVDLLNDLIQLRNDRPEFNEVYLRKMAVTNFGAGHETVASTLTASVAMIASHNNVQKQVFLEQRTAEADGALVYASSNRFTYTKAAIREAMRLYPVVPMSLPRKTPSTGLHVNGLSVPPNTTVGCSAIALHRKEDIFGASPDLYDPGRWLCAETVDETAAATSASVRMMDKYSLSWGGGSRSCPGRNLAELLVLKVIATLFRRFEVEVAIPPDADKEAYFLLVLSGVKVKFLPRSG</sequence>
<dbReference type="GO" id="GO:0004497">
    <property type="term" value="F:monooxygenase activity"/>
    <property type="evidence" value="ECO:0007669"/>
    <property type="project" value="UniProtKB-KW"/>
</dbReference>
<feature type="binding site" description="axial binding residue" evidence="6">
    <location>
        <position position="483"/>
    </location>
    <ligand>
        <name>heme</name>
        <dbReference type="ChEBI" id="CHEBI:30413"/>
    </ligand>
    <ligandPart>
        <name>Fe</name>
        <dbReference type="ChEBI" id="CHEBI:18248"/>
    </ligandPart>
</feature>
<dbReference type="PANTHER" id="PTHR24305:SF232">
    <property type="entry name" value="P450, PUTATIVE (EUROFUNG)-RELATED"/>
    <property type="match status" value="1"/>
</dbReference>
<keyword evidence="5 6" id="KW-0408">Iron</keyword>
<dbReference type="InterPro" id="IPR001128">
    <property type="entry name" value="Cyt_P450"/>
</dbReference>
<comment type="caution">
    <text evidence="9">The sequence shown here is derived from an EMBL/GenBank/DDBJ whole genome shotgun (WGS) entry which is preliminary data.</text>
</comment>
<evidence type="ECO:0000256" key="2">
    <source>
        <dbReference type="ARBA" id="ARBA00010617"/>
    </source>
</evidence>
<keyword evidence="10" id="KW-1185">Reference proteome</keyword>